<gene>
    <name evidence="1" type="ORF">O6H91_01G031100</name>
</gene>
<dbReference type="EMBL" id="CM055092">
    <property type="protein sequence ID" value="KAJ7568397.1"/>
    <property type="molecule type" value="Genomic_DNA"/>
</dbReference>
<evidence type="ECO:0000313" key="1">
    <source>
        <dbReference type="EMBL" id="KAJ7568397.1"/>
    </source>
</evidence>
<organism evidence="1 2">
    <name type="scientific">Diphasiastrum complanatum</name>
    <name type="common">Issler's clubmoss</name>
    <name type="synonym">Lycopodium complanatum</name>
    <dbReference type="NCBI Taxonomy" id="34168"/>
    <lineage>
        <taxon>Eukaryota</taxon>
        <taxon>Viridiplantae</taxon>
        <taxon>Streptophyta</taxon>
        <taxon>Embryophyta</taxon>
        <taxon>Tracheophyta</taxon>
        <taxon>Lycopodiopsida</taxon>
        <taxon>Lycopodiales</taxon>
        <taxon>Lycopodiaceae</taxon>
        <taxon>Lycopodioideae</taxon>
        <taxon>Diphasiastrum</taxon>
    </lineage>
</organism>
<comment type="caution">
    <text evidence="1">The sequence shown here is derived from an EMBL/GenBank/DDBJ whole genome shotgun (WGS) entry which is preliminary data.</text>
</comment>
<accession>A0ACC2EPN8</accession>
<sequence length="859" mass="94051">MGSGWRRARNAMFLHMCGTFPRDRDEMRSQESVLHNPRVEAGGIVLSEGSTTPLAPVTPTRSPSRLQLIRTSIRLSRSTCAICLEVMKAGLGHALFTAECSHTFHFSCIASNVRHGNLVCPVCRAKWKEVPWQAPVEAPKEKILTRSRRLSMTAARNSLREGMAEEAQIEAEEEMRRLDPVLRILDESIANARGIRRISPPEPNIFDDDEPLNGHLIIDAEAQGEGPSFQEDERQECTNTDEIQRAGLRVEKSENFSTQEQLLKSKEDSITQNACEEITVEVEEEHADKVNFTTKLGVCCHAEFESVPCLESHENFTVLVHLKASAHNSNKEIDRENSLQEQALQKSELGHNNISTNLLARSSQILDPSCRAPLDLITVLDVSGSMAGTKLLLLKRAMGFVIRNLSPSDRLSVVAFSSSAKRLFPLRRMVEDGRQAALRAIESLVSTGGTNIAEGLRKGAKILEDRHEHNPVASIMLLSDGQDTYNAGAQCALSLVHRGGSDYRHLIPVSLRHGTSSGRTQVPVHTFGFGADHDAAIMHSIAEVSGGTFSFIQAEGAVQDAFAQCIGGLLSVVIQDVQLQISTLSPDVQLTAMQTGSYDGCILDQGTSGAVKLGDLYAEEERDILLELTVPAHEKPPSSILPEMPVVQVQCICRDPVSQDICHTQPSKLTIFRPQCLENISQTSSLEVDRQRNRLMIAQAIVQAGSLADAGDIAGAQRALQLAKSTLQNSAASKAGDHLSNALETELTEIQLRMANRQMYERSGRAYILSAQSSHFRQRATARGDFVDGHSRDYQTPSMLDMILRSQTVSLPTLSSIRSMPVSRQAYAADGSSQRSSNSGSSARALLLRTSSSVQHFFA</sequence>
<reference evidence="2" key="1">
    <citation type="journal article" date="2024" name="Proc. Natl. Acad. Sci. U.S.A.">
        <title>Extraordinary preservation of gene collinearity over three hundred million years revealed in homosporous lycophytes.</title>
        <authorList>
            <person name="Li C."/>
            <person name="Wickell D."/>
            <person name="Kuo L.Y."/>
            <person name="Chen X."/>
            <person name="Nie B."/>
            <person name="Liao X."/>
            <person name="Peng D."/>
            <person name="Ji J."/>
            <person name="Jenkins J."/>
            <person name="Williams M."/>
            <person name="Shu S."/>
            <person name="Plott C."/>
            <person name="Barry K."/>
            <person name="Rajasekar S."/>
            <person name="Grimwood J."/>
            <person name="Han X."/>
            <person name="Sun S."/>
            <person name="Hou Z."/>
            <person name="He W."/>
            <person name="Dai G."/>
            <person name="Sun C."/>
            <person name="Schmutz J."/>
            <person name="Leebens-Mack J.H."/>
            <person name="Li F.W."/>
            <person name="Wang L."/>
        </authorList>
    </citation>
    <scope>NUCLEOTIDE SEQUENCE [LARGE SCALE GENOMIC DNA]</scope>
    <source>
        <strain evidence="2">cv. PW_Plant_1</strain>
    </source>
</reference>
<keyword evidence="2" id="KW-1185">Reference proteome</keyword>
<proteinExistence type="predicted"/>
<protein>
    <submittedName>
        <fullName evidence="1">Uncharacterized protein</fullName>
    </submittedName>
</protein>
<dbReference type="Proteomes" id="UP001162992">
    <property type="component" value="Chromosome 1"/>
</dbReference>
<name>A0ACC2EPN8_DIPCM</name>
<evidence type="ECO:0000313" key="2">
    <source>
        <dbReference type="Proteomes" id="UP001162992"/>
    </source>
</evidence>